<gene>
    <name evidence="2" type="ORF">FRT59_16855</name>
    <name evidence="1" type="ORF">JJD71_27860</name>
</gene>
<evidence type="ECO:0000313" key="1">
    <source>
        <dbReference type="EMBL" id="MBK3462889.1"/>
    </source>
</evidence>
<dbReference type="EMBL" id="JAENSR010000011">
    <property type="protein sequence ID" value="MBK3462889.1"/>
    <property type="molecule type" value="Genomic_DNA"/>
</dbReference>
<name>A0A5P1DGR5_9PSED</name>
<dbReference type="EMBL" id="VOIW01000004">
    <property type="protein sequence ID" value="MRJ38628.1"/>
    <property type="molecule type" value="Genomic_DNA"/>
</dbReference>
<proteinExistence type="predicted"/>
<sequence>MKLSNPKKLVDMNSFLPLDGESRVEILYAGTELIINVFFEIGDGASDEKKRFDLKRQNTFISCRSLGTAHLAVQVMKA</sequence>
<comment type="caution">
    <text evidence="2">The sequence shown here is derived from an EMBL/GenBank/DDBJ whole genome shotgun (WGS) entry which is preliminary data.</text>
</comment>
<dbReference type="AlphaFoldDB" id="A0A5P1DGR5"/>
<dbReference type="RefSeq" id="WP_153871706.1">
    <property type="nucleotide sequence ID" value="NZ_JAEKCT010000004.1"/>
</dbReference>
<organism evidence="2 3">
    <name type="scientific">Pseudomonas haemolytica</name>
    <dbReference type="NCBI Taxonomy" id="2600065"/>
    <lineage>
        <taxon>Bacteria</taxon>
        <taxon>Pseudomonadati</taxon>
        <taxon>Pseudomonadota</taxon>
        <taxon>Gammaproteobacteria</taxon>
        <taxon>Pseudomonadales</taxon>
        <taxon>Pseudomonadaceae</taxon>
        <taxon>Pseudomonas</taxon>
    </lineage>
</organism>
<evidence type="ECO:0000313" key="3">
    <source>
        <dbReference type="Proteomes" id="UP000408764"/>
    </source>
</evidence>
<protein>
    <submittedName>
        <fullName evidence="2">Uncharacterized protein</fullName>
    </submittedName>
</protein>
<evidence type="ECO:0000313" key="2">
    <source>
        <dbReference type="EMBL" id="MRJ38628.1"/>
    </source>
</evidence>
<evidence type="ECO:0000313" key="4">
    <source>
        <dbReference type="Proteomes" id="UP000620382"/>
    </source>
</evidence>
<keyword evidence="4" id="KW-1185">Reference proteome</keyword>
<accession>A0A5P1DGR5</accession>
<dbReference type="Proteomes" id="UP000408764">
    <property type="component" value="Unassembled WGS sequence"/>
</dbReference>
<dbReference type="Proteomes" id="UP000620382">
    <property type="component" value="Unassembled WGS sequence"/>
</dbReference>
<reference evidence="2 3" key="1">
    <citation type="submission" date="2019-08" db="EMBL/GenBank/DDBJ databases">
        <title>Pseudomonas haemolytica sp. nov. isolated from raw milk and skim milk concentrate.</title>
        <authorList>
            <person name="Hofmann K."/>
            <person name="Huptas C."/>
            <person name="Doll E."/>
            <person name="Scherer S."/>
            <person name="Wenning M."/>
        </authorList>
    </citation>
    <scope>NUCLEOTIDE SEQUENCE [LARGE SCALE GENOMIC DNA]</scope>
    <source>
        <strain evidence="2 3">DSM 108987</strain>
    </source>
</reference>
<dbReference type="OrthoDB" id="6976449at2"/>
<reference evidence="1 4" key="2">
    <citation type="submission" date="2021-01" db="EMBL/GenBank/DDBJ databases">
        <title>Antibiotic resistance and phylogeny of Pseudomonas spp. isolated over three decades from chicken meat in the Norwegian food chain.</title>
        <authorList>
            <person name="Moen B."/>
        </authorList>
    </citation>
    <scope>NUCLEOTIDE SEQUENCE [LARGE SCALE GENOMIC DNA]</scope>
    <source>
        <strain evidence="1 4">MF6766</strain>
    </source>
</reference>